<evidence type="ECO:0000313" key="1">
    <source>
        <dbReference type="EMBL" id="MRG61587.1"/>
    </source>
</evidence>
<dbReference type="Proteomes" id="UP000431080">
    <property type="component" value="Unassembled WGS sequence"/>
</dbReference>
<sequence length="208" mass="22040">MFVITADQIGSRADVDRSAAMQADLQAEFGEALLLPVDQTAGDEVQALTSDATTALDLVLHLARDGHWSIGLGVGGIRTPLPDAVRKASGPAFIAARDAVEAAKRADGRFALRVPEELGDRIAADARPAAHVEALLRLLLVLRARRSDAGWEVADLVADGRSQKDAAAALGVTDAAVSQRLKSALWNVDRQSIPALVRLLDELDRAAR</sequence>
<comment type="caution">
    <text evidence="1">The sequence shown here is derived from an EMBL/GenBank/DDBJ whole genome shotgun (WGS) entry which is preliminary data.</text>
</comment>
<dbReference type="AlphaFoldDB" id="A0A6I2FCS0"/>
<evidence type="ECO:0000313" key="2">
    <source>
        <dbReference type="Proteomes" id="UP000431080"/>
    </source>
</evidence>
<gene>
    <name evidence="1" type="ORF">GE115_17145</name>
</gene>
<proteinExistence type="predicted"/>
<organism evidence="1 2">
    <name type="scientific">Agromyces agglutinans</name>
    <dbReference type="NCBI Taxonomy" id="2662258"/>
    <lineage>
        <taxon>Bacteria</taxon>
        <taxon>Bacillati</taxon>
        <taxon>Actinomycetota</taxon>
        <taxon>Actinomycetes</taxon>
        <taxon>Micrococcales</taxon>
        <taxon>Microbacteriaceae</taxon>
        <taxon>Agromyces</taxon>
    </lineage>
</organism>
<name>A0A6I2FCS0_9MICO</name>
<dbReference type="RefSeq" id="WP_153685987.1">
    <property type="nucleotide sequence ID" value="NZ_WJIF01000015.1"/>
</dbReference>
<reference evidence="1 2" key="1">
    <citation type="submission" date="2019-10" db="EMBL/GenBank/DDBJ databases">
        <authorList>
            <person name="Nie G."/>
            <person name="Ming H."/>
            <person name="Yi B."/>
        </authorList>
    </citation>
    <scope>NUCLEOTIDE SEQUENCE [LARGE SCALE GENOMIC DNA]</scope>
    <source>
        <strain evidence="1 2">CFH 90414</strain>
    </source>
</reference>
<dbReference type="GO" id="GO:0003677">
    <property type="term" value="F:DNA binding"/>
    <property type="evidence" value="ECO:0007669"/>
    <property type="project" value="UniProtKB-KW"/>
</dbReference>
<accession>A0A6I2FCS0</accession>
<keyword evidence="1" id="KW-0238">DNA-binding</keyword>
<keyword evidence="2" id="KW-1185">Reference proteome</keyword>
<dbReference type="EMBL" id="WJIF01000015">
    <property type="protein sequence ID" value="MRG61587.1"/>
    <property type="molecule type" value="Genomic_DNA"/>
</dbReference>
<protein>
    <submittedName>
        <fullName evidence="1">DNA-binding protein</fullName>
    </submittedName>
</protein>